<dbReference type="SUPFAM" id="SSF52540">
    <property type="entry name" value="P-loop containing nucleoside triphosphate hydrolases"/>
    <property type="match status" value="1"/>
</dbReference>
<name>A0ABX5XQX7_9BACT</name>
<feature type="binding site" evidence="9">
    <location>
        <begin position="126"/>
        <end position="129"/>
    </location>
    <ligand>
        <name>ATP</name>
        <dbReference type="ChEBI" id="CHEBI:30616"/>
    </ligand>
</feature>
<dbReference type="PIRSF" id="PIRSF006755">
    <property type="entry name" value="DTB_synth"/>
    <property type="match status" value="1"/>
</dbReference>
<comment type="cofactor">
    <cofactor evidence="9">
        <name>Mg(2+)</name>
        <dbReference type="ChEBI" id="CHEBI:18420"/>
    </cofactor>
</comment>
<proteinExistence type="inferred from homology"/>
<evidence type="ECO:0000313" key="11">
    <source>
        <dbReference type="Proteomes" id="UP000318081"/>
    </source>
</evidence>
<keyword evidence="11" id="KW-1185">Reference proteome</keyword>
<dbReference type="EC" id="6.3.3.3" evidence="9"/>
<evidence type="ECO:0000256" key="5">
    <source>
        <dbReference type="ARBA" id="ARBA00022756"/>
    </source>
</evidence>
<comment type="catalytic activity">
    <reaction evidence="9">
        <text>(7R,8S)-7,8-diammoniononanoate + CO2 + ATP = (4R,5S)-dethiobiotin + ADP + phosphate + 3 H(+)</text>
        <dbReference type="Rhea" id="RHEA:15805"/>
        <dbReference type="ChEBI" id="CHEBI:15378"/>
        <dbReference type="ChEBI" id="CHEBI:16526"/>
        <dbReference type="ChEBI" id="CHEBI:30616"/>
        <dbReference type="ChEBI" id="CHEBI:43474"/>
        <dbReference type="ChEBI" id="CHEBI:149469"/>
        <dbReference type="ChEBI" id="CHEBI:149473"/>
        <dbReference type="ChEBI" id="CHEBI:456216"/>
        <dbReference type="EC" id="6.3.3.3"/>
    </reaction>
</comment>
<comment type="subcellular location">
    <subcellularLocation>
        <location evidence="9">Cytoplasm</location>
    </subcellularLocation>
</comment>
<feature type="binding site" evidence="9">
    <location>
        <position position="126"/>
    </location>
    <ligand>
        <name>Mg(2+)</name>
        <dbReference type="ChEBI" id="CHEBI:18420"/>
    </ligand>
</feature>
<dbReference type="PANTHER" id="PTHR43210:SF2">
    <property type="entry name" value="ATP-DEPENDENT DETHIOBIOTIN SYNTHETASE BIOD 2"/>
    <property type="match status" value="1"/>
</dbReference>
<evidence type="ECO:0000256" key="9">
    <source>
        <dbReference type="HAMAP-Rule" id="MF_00336"/>
    </source>
</evidence>
<keyword evidence="1 9" id="KW-0963">Cytoplasm</keyword>
<dbReference type="Pfam" id="PF13500">
    <property type="entry name" value="AAA_26"/>
    <property type="match status" value="1"/>
</dbReference>
<keyword evidence="5 9" id="KW-0093">Biotin biosynthesis</keyword>
<evidence type="ECO:0000256" key="2">
    <source>
        <dbReference type="ARBA" id="ARBA00022598"/>
    </source>
</evidence>
<comment type="catalytic activity">
    <reaction evidence="8">
        <text>(7R,8S)-8-amino-7-(carboxyamino)nonanoate + ATP = (4R,5S)-dethiobiotin + ADP + phosphate + H(+)</text>
        <dbReference type="Rhea" id="RHEA:63684"/>
        <dbReference type="ChEBI" id="CHEBI:15378"/>
        <dbReference type="ChEBI" id="CHEBI:30616"/>
        <dbReference type="ChEBI" id="CHEBI:43474"/>
        <dbReference type="ChEBI" id="CHEBI:149470"/>
        <dbReference type="ChEBI" id="CHEBI:149473"/>
        <dbReference type="ChEBI" id="CHEBI:456216"/>
    </reaction>
</comment>
<protein>
    <recommendedName>
        <fullName evidence="9">ATP-dependent dethiobiotin synthetase BioD</fullName>
        <ecNumber evidence="9">6.3.3.3</ecNumber>
    </recommendedName>
    <alternativeName>
        <fullName evidence="9">DTB synthetase</fullName>
        <shortName evidence="9">DTBS</shortName>
    </alternativeName>
    <alternativeName>
        <fullName evidence="9">Dethiobiotin synthase</fullName>
    </alternativeName>
</protein>
<keyword evidence="2 9" id="KW-0436">Ligase</keyword>
<dbReference type="NCBIfam" id="TIGR00347">
    <property type="entry name" value="bioD"/>
    <property type="match status" value="1"/>
</dbReference>
<dbReference type="PANTHER" id="PTHR43210">
    <property type="entry name" value="DETHIOBIOTIN SYNTHETASE"/>
    <property type="match status" value="1"/>
</dbReference>
<feature type="active site" evidence="9">
    <location>
        <position position="37"/>
    </location>
</feature>
<dbReference type="Gene3D" id="3.40.50.300">
    <property type="entry name" value="P-loop containing nucleotide triphosphate hydrolases"/>
    <property type="match status" value="1"/>
</dbReference>
<evidence type="ECO:0000256" key="8">
    <source>
        <dbReference type="ARBA" id="ARBA00047386"/>
    </source>
</evidence>
<dbReference type="RefSeq" id="WP_145208062.1">
    <property type="nucleotide sequence ID" value="NZ_CP036432.1"/>
</dbReference>
<dbReference type="GO" id="GO:0004141">
    <property type="term" value="F:dethiobiotin synthase activity"/>
    <property type="evidence" value="ECO:0007669"/>
    <property type="project" value="UniProtKB-EC"/>
</dbReference>
<organism evidence="10 11">
    <name type="scientific">Stieleria magnilauensis</name>
    <dbReference type="NCBI Taxonomy" id="2527963"/>
    <lineage>
        <taxon>Bacteria</taxon>
        <taxon>Pseudomonadati</taxon>
        <taxon>Planctomycetota</taxon>
        <taxon>Planctomycetia</taxon>
        <taxon>Pirellulales</taxon>
        <taxon>Pirellulaceae</taxon>
        <taxon>Stieleria</taxon>
    </lineage>
</organism>
<accession>A0ABX5XQX7</accession>
<evidence type="ECO:0000313" key="10">
    <source>
        <dbReference type="EMBL" id="QDV82284.1"/>
    </source>
</evidence>
<evidence type="ECO:0000256" key="1">
    <source>
        <dbReference type="ARBA" id="ARBA00022490"/>
    </source>
</evidence>
<gene>
    <name evidence="10" type="primary">bioD1</name>
    <name evidence="9" type="synonym">bioD</name>
    <name evidence="10" type="ORF">TBK1r_12110</name>
</gene>
<dbReference type="CDD" id="cd03109">
    <property type="entry name" value="DTBS"/>
    <property type="match status" value="1"/>
</dbReference>
<dbReference type="Proteomes" id="UP000318081">
    <property type="component" value="Chromosome"/>
</dbReference>
<evidence type="ECO:0000256" key="6">
    <source>
        <dbReference type="ARBA" id="ARBA00022840"/>
    </source>
</evidence>
<dbReference type="InterPro" id="IPR004472">
    <property type="entry name" value="DTB_synth_BioD"/>
</dbReference>
<feature type="binding site" evidence="9">
    <location>
        <position position="16"/>
    </location>
    <ligand>
        <name>Mg(2+)</name>
        <dbReference type="ChEBI" id="CHEBI:18420"/>
    </ligand>
</feature>
<dbReference type="InterPro" id="IPR027417">
    <property type="entry name" value="P-loop_NTPase"/>
</dbReference>
<comment type="similarity">
    <text evidence="9">Belongs to the dethiobiotin synthetase family.</text>
</comment>
<evidence type="ECO:0000256" key="3">
    <source>
        <dbReference type="ARBA" id="ARBA00022723"/>
    </source>
</evidence>
<feature type="binding site" evidence="9">
    <location>
        <position position="41"/>
    </location>
    <ligand>
        <name>substrate</name>
    </ligand>
</feature>
<comment type="subunit">
    <text evidence="9">Homodimer.</text>
</comment>
<comment type="caution">
    <text evidence="9">Lacks conserved residue(s) required for the propagation of feature annotation.</text>
</comment>
<evidence type="ECO:0000256" key="7">
    <source>
        <dbReference type="ARBA" id="ARBA00022842"/>
    </source>
</evidence>
<keyword evidence="3 9" id="KW-0479">Metal-binding</keyword>
<evidence type="ECO:0000256" key="4">
    <source>
        <dbReference type="ARBA" id="ARBA00022741"/>
    </source>
</evidence>
<reference evidence="10 11" key="1">
    <citation type="submission" date="2019-02" db="EMBL/GenBank/DDBJ databases">
        <title>Deep-cultivation of Planctomycetes and their phenomic and genomic characterization uncovers novel biology.</title>
        <authorList>
            <person name="Wiegand S."/>
            <person name="Jogler M."/>
            <person name="Boedeker C."/>
            <person name="Pinto D."/>
            <person name="Vollmers J."/>
            <person name="Rivas-Marin E."/>
            <person name="Kohn T."/>
            <person name="Peeters S.H."/>
            <person name="Heuer A."/>
            <person name="Rast P."/>
            <person name="Oberbeckmann S."/>
            <person name="Bunk B."/>
            <person name="Jeske O."/>
            <person name="Meyerdierks A."/>
            <person name="Storesund J.E."/>
            <person name="Kallscheuer N."/>
            <person name="Luecker S."/>
            <person name="Lage O.M."/>
            <person name="Pohl T."/>
            <person name="Merkel B.J."/>
            <person name="Hornburger P."/>
            <person name="Mueller R.-W."/>
            <person name="Bruemmer F."/>
            <person name="Labrenz M."/>
            <person name="Spormann A.M."/>
            <person name="Op den Camp H."/>
            <person name="Overmann J."/>
            <person name="Amann R."/>
            <person name="Jetten M.S.M."/>
            <person name="Mascher T."/>
            <person name="Medema M.H."/>
            <person name="Devos D.P."/>
            <person name="Kaster A.-K."/>
            <person name="Ovreas L."/>
            <person name="Rohde M."/>
            <person name="Galperin M.Y."/>
            <person name="Jogler C."/>
        </authorList>
    </citation>
    <scope>NUCLEOTIDE SEQUENCE [LARGE SCALE GENOMIC DNA]</scope>
    <source>
        <strain evidence="10 11">TBK1r</strain>
    </source>
</reference>
<dbReference type="HAMAP" id="MF_00336">
    <property type="entry name" value="BioD"/>
    <property type="match status" value="1"/>
</dbReference>
<comment type="pathway">
    <text evidence="9">Cofactor biosynthesis; biotin biosynthesis; biotin from 7,8-diaminononanoate: step 1/2.</text>
</comment>
<keyword evidence="4 9" id="KW-0547">Nucleotide-binding</keyword>
<feature type="binding site" evidence="9">
    <location>
        <position position="65"/>
    </location>
    <ligand>
        <name>ATP</name>
        <dbReference type="ChEBI" id="CHEBI:30616"/>
    </ligand>
</feature>
<dbReference type="EMBL" id="CP036432">
    <property type="protein sequence ID" value="QDV82284.1"/>
    <property type="molecule type" value="Genomic_DNA"/>
</dbReference>
<feature type="binding site" evidence="9">
    <location>
        <begin position="12"/>
        <end position="17"/>
    </location>
    <ligand>
        <name>ATP</name>
        <dbReference type="ChEBI" id="CHEBI:30616"/>
    </ligand>
</feature>
<feature type="binding site" evidence="9">
    <location>
        <position position="65"/>
    </location>
    <ligand>
        <name>Mg(2+)</name>
        <dbReference type="ChEBI" id="CHEBI:18420"/>
    </ligand>
</feature>
<sequence>MEIVFVSGTGTEVGKTYVAQQLAVAKRSAGVRVGVYKPVASGCIRQPRNSETNSATPVAPLVSSDAVALWEAAGRPLNLDAVCPQRFEASVAPDEAARRSGQRVDVDQLTRGADRWRDHCDTLIIEGAGGLLSPIADDLLNIDLFGQFQDAELYLVAANRLGVIHEVVATCRAAALSQVSVSRLYLSATGPTADESSPSNAEQIRRWLPELDVREVGWGQVDWSRGLL</sequence>
<comment type="function">
    <text evidence="9">Catalyzes a mechanistically unusual reaction, the ATP-dependent insertion of CO2 between the N7 and N8 nitrogen atoms of 7,8-diaminopelargonic acid (DAPA, also called 7,8-diammoniononanoate) to form a ureido ring.</text>
</comment>
<keyword evidence="6 9" id="KW-0067">ATP-binding</keyword>
<keyword evidence="7 9" id="KW-0460">Magnesium</keyword>